<dbReference type="AlphaFoldDB" id="A0A2P2KC70"/>
<name>A0A2P2KC70_RHIMU</name>
<reference evidence="1" key="1">
    <citation type="submission" date="2018-02" db="EMBL/GenBank/DDBJ databases">
        <title>Rhizophora mucronata_Transcriptome.</title>
        <authorList>
            <person name="Meera S.P."/>
            <person name="Sreeshan A."/>
            <person name="Augustine A."/>
        </authorList>
    </citation>
    <scope>NUCLEOTIDE SEQUENCE</scope>
    <source>
        <tissue evidence="1">Leaf</tissue>
    </source>
</reference>
<proteinExistence type="predicted"/>
<keyword evidence="1" id="KW-0808">Transferase</keyword>
<protein>
    <submittedName>
        <fullName evidence="1">S-adenosylmethionine-dependent methyltransferase</fullName>
    </submittedName>
</protein>
<organism evidence="1">
    <name type="scientific">Rhizophora mucronata</name>
    <name type="common">Asiatic mangrove</name>
    <dbReference type="NCBI Taxonomy" id="61149"/>
    <lineage>
        <taxon>Eukaryota</taxon>
        <taxon>Viridiplantae</taxon>
        <taxon>Streptophyta</taxon>
        <taxon>Embryophyta</taxon>
        <taxon>Tracheophyta</taxon>
        <taxon>Spermatophyta</taxon>
        <taxon>Magnoliopsida</taxon>
        <taxon>eudicotyledons</taxon>
        <taxon>Gunneridae</taxon>
        <taxon>Pentapetalae</taxon>
        <taxon>rosids</taxon>
        <taxon>fabids</taxon>
        <taxon>Malpighiales</taxon>
        <taxon>Rhizophoraceae</taxon>
        <taxon>Rhizophora</taxon>
    </lineage>
</organism>
<evidence type="ECO:0000313" key="1">
    <source>
        <dbReference type="EMBL" id="MBX03309.1"/>
    </source>
</evidence>
<keyword evidence="1" id="KW-0489">Methyltransferase</keyword>
<dbReference type="GO" id="GO:0008168">
    <property type="term" value="F:methyltransferase activity"/>
    <property type="evidence" value="ECO:0007669"/>
    <property type="project" value="UniProtKB-KW"/>
</dbReference>
<dbReference type="GO" id="GO:0032259">
    <property type="term" value="P:methylation"/>
    <property type="evidence" value="ECO:0007669"/>
    <property type="project" value="UniProtKB-KW"/>
</dbReference>
<dbReference type="EMBL" id="GGEC01022825">
    <property type="protein sequence ID" value="MBX03309.1"/>
    <property type="molecule type" value="Transcribed_RNA"/>
</dbReference>
<accession>A0A2P2KC70</accession>
<sequence>MSEILNRKSEYNTQLTNLFEESEIYIQREMRGRTFVDYTIKTLILEEAHISNIHLHVRKLRDIFIFSSHHLNGH</sequence>